<dbReference type="AlphaFoldDB" id="A0AA50KAI1"/>
<dbReference type="EMBL" id="CP132914">
    <property type="protein sequence ID" value="WMB71375.1"/>
    <property type="molecule type" value="Genomic_DNA"/>
</dbReference>
<reference evidence="2" key="1">
    <citation type="submission" date="2023-08" db="EMBL/GenBank/DDBJ databases">
        <title>Complete genome sequence of Shewanella oncorhynchi Z-P2, a siderophore putrebactin-producing bacterium.</title>
        <authorList>
            <person name="Zhang Y."/>
        </authorList>
    </citation>
    <scope>NUCLEOTIDE SEQUENCE</scope>
    <source>
        <strain evidence="2">Z-P2</strain>
    </source>
</reference>
<dbReference type="GeneID" id="301340138"/>
<feature type="domain" description="DUF6980" evidence="1">
    <location>
        <begin position="3"/>
        <end position="100"/>
    </location>
</feature>
<proteinExistence type="predicted"/>
<dbReference type="KEGG" id="sog:RA178_13105"/>
<evidence type="ECO:0000313" key="2">
    <source>
        <dbReference type="EMBL" id="WMB71375.1"/>
    </source>
</evidence>
<dbReference type="InterPro" id="IPR053918">
    <property type="entry name" value="DUF6980"/>
</dbReference>
<protein>
    <recommendedName>
        <fullName evidence="1">DUF6980 domain-containing protein</fullName>
    </recommendedName>
</protein>
<sequence>MNKHCCQEMEEKLTFTCKVHRDEFECPDSIIRYTPKFDEYGLIIHDGGSSSILINYCPWCGVKLPESKRDLWFDTLEQLGFDSPTEQEIPSEFKGSLWYEERQ</sequence>
<gene>
    <name evidence="2" type="ORF">RA178_13105</name>
</gene>
<evidence type="ECO:0000259" key="1">
    <source>
        <dbReference type="Pfam" id="PF22400"/>
    </source>
</evidence>
<dbReference type="Pfam" id="PF22400">
    <property type="entry name" value="DUF6980"/>
    <property type="match status" value="1"/>
</dbReference>
<dbReference type="RefSeq" id="WP_306682179.1">
    <property type="nucleotide sequence ID" value="NZ_CP132914.1"/>
</dbReference>
<organism evidence="2">
    <name type="scientific">Shewanella oncorhynchi</name>
    <dbReference type="NCBI Taxonomy" id="2726434"/>
    <lineage>
        <taxon>Bacteria</taxon>
        <taxon>Pseudomonadati</taxon>
        <taxon>Pseudomonadota</taxon>
        <taxon>Gammaproteobacteria</taxon>
        <taxon>Alteromonadales</taxon>
        <taxon>Shewanellaceae</taxon>
        <taxon>Shewanella</taxon>
    </lineage>
</organism>
<accession>A0AA50KAI1</accession>
<dbReference type="Proteomes" id="UP001236800">
    <property type="component" value="Chromosome"/>
</dbReference>
<name>A0AA50KAI1_9GAMM</name>